<feature type="domain" description="Tryptophan synthase beta chain-like PALP" evidence="6">
    <location>
        <begin position="80"/>
        <end position="362"/>
    </location>
</feature>
<comment type="caution">
    <text evidence="7">The sequence shown here is derived from an EMBL/GenBank/DDBJ whole genome shotgun (WGS) entry which is preliminary data.</text>
</comment>
<dbReference type="InterPro" id="IPR001926">
    <property type="entry name" value="TrpB-like_PALP"/>
</dbReference>
<accession>A0A9N7YVW5</accession>
<dbReference type="InterPro" id="IPR050147">
    <property type="entry name" value="Ser/Thr_Dehydratase"/>
</dbReference>
<sequence>MFRVRLIITSVWKHHSNRNRSGDRGRRCCNTVNNAELSLVFQRRRKVQGKDKMAEVSADAVTLDLLRDARETVRLSPLDVINTPMIPWCQTTLPLDVNCNIHIKLENMQRTGSFKIRGVANQFARRPEGGHFVTMSAGNYGKSFAYASKHYGSRGMVVMPETAPVSRSILIQSFGVEVERVPTSSLMNVVNRCIQEDNMMFLHSYDDLDLIAGHASLGMEVLEVVCEPDVVVVCCGGGGLLAGVAAAIKLSGCEKTRIYGVEPEGACTMYKSFIEKKPVGMDTKSIASGLAPPFAGRLPYELCQRFVEAIVLVSDEELQAAVTTLYRSGLVVEPSGSAAFAAIVNNKIPDLEGKNVVCILSGGNIGKDELANFPD</sequence>
<dbReference type="Gene3D" id="3.40.50.1100">
    <property type="match status" value="2"/>
</dbReference>
<evidence type="ECO:0000256" key="4">
    <source>
        <dbReference type="ARBA" id="ARBA00041766"/>
    </source>
</evidence>
<dbReference type="GO" id="GO:0009097">
    <property type="term" value="P:isoleucine biosynthetic process"/>
    <property type="evidence" value="ECO:0007669"/>
    <property type="project" value="TreeGrafter"/>
</dbReference>
<evidence type="ECO:0000256" key="1">
    <source>
        <dbReference type="ARBA" id="ARBA00001933"/>
    </source>
</evidence>
<name>A0A9N7YVW5_PLEPL</name>
<evidence type="ECO:0000256" key="3">
    <source>
        <dbReference type="ARBA" id="ARBA00023239"/>
    </source>
</evidence>
<evidence type="ECO:0000256" key="2">
    <source>
        <dbReference type="ARBA" id="ARBA00022898"/>
    </source>
</evidence>
<dbReference type="AlphaFoldDB" id="A0A9N7YVW5"/>
<keyword evidence="8" id="KW-1185">Reference proteome</keyword>
<dbReference type="GO" id="GO:0003941">
    <property type="term" value="F:L-serine ammonia-lyase activity"/>
    <property type="evidence" value="ECO:0007669"/>
    <property type="project" value="TreeGrafter"/>
</dbReference>
<evidence type="ECO:0000313" key="7">
    <source>
        <dbReference type="EMBL" id="CAB1440352.1"/>
    </source>
</evidence>
<evidence type="ECO:0000256" key="5">
    <source>
        <dbReference type="ARBA" id="ARBA00042605"/>
    </source>
</evidence>
<proteinExistence type="predicted"/>
<dbReference type="InterPro" id="IPR036052">
    <property type="entry name" value="TrpB-like_PALP_sf"/>
</dbReference>
<dbReference type="GO" id="GO:0004794">
    <property type="term" value="F:threonine deaminase activity"/>
    <property type="evidence" value="ECO:0007669"/>
    <property type="project" value="TreeGrafter"/>
</dbReference>
<dbReference type="Proteomes" id="UP001153269">
    <property type="component" value="Unassembled WGS sequence"/>
</dbReference>
<keyword evidence="2" id="KW-0663">Pyridoxal phosphate</keyword>
<evidence type="ECO:0000313" key="8">
    <source>
        <dbReference type="Proteomes" id="UP001153269"/>
    </source>
</evidence>
<protein>
    <recommendedName>
        <fullName evidence="4">L-serine deaminase</fullName>
    </recommendedName>
    <alternativeName>
        <fullName evidence="5">L-threonine dehydratase</fullName>
    </alternativeName>
</protein>
<dbReference type="FunFam" id="3.40.50.1100:FF:000132">
    <property type="entry name" value="Predicted protein"/>
    <property type="match status" value="1"/>
</dbReference>
<dbReference type="SUPFAM" id="SSF53686">
    <property type="entry name" value="Tryptophan synthase beta subunit-like PLP-dependent enzymes"/>
    <property type="match status" value="1"/>
</dbReference>
<comment type="cofactor">
    <cofactor evidence="1">
        <name>pyridoxal 5'-phosphate</name>
        <dbReference type="ChEBI" id="CHEBI:597326"/>
    </cofactor>
</comment>
<reference evidence="7" key="1">
    <citation type="submission" date="2020-03" db="EMBL/GenBank/DDBJ databases">
        <authorList>
            <person name="Weist P."/>
        </authorList>
    </citation>
    <scope>NUCLEOTIDE SEQUENCE</scope>
</reference>
<dbReference type="EMBL" id="CADEAL010002446">
    <property type="protein sequence ID" value="CAB1440352.1"/>
    <property type="molecule type" value="Genomic_DNA"/>
</dbReference>
<dbReference type="GO" id="GO:0006567">
    <property type="term" value="P:L-threonine catabolic process"/>
    <property type="evidence" value="ECO:0007669"/>
    <property type="project" value="TreeGrafter"/>
</dbReference>
<dbReference type="PANTHER" id="PTHR48078:SF14">
    <property type="entry name" value="L-SERINE AMMONIA-LYASE"/>
    <property type="match status" value="1"/>
</dbReference>
<dbReference type="Pfam" id="PF00291">
    <property type="entry name" value="PALP"/>
    <property type="match status" value="1"/>
</dbReference>
<dbReference type="PANTHER" id="PTHR48078">
    <property type="entry name" value="THREONINE DEHYDRATASE, MITOCHONDRIAL-RELATED"/>
    <property type="match status" value="1"/>
</dbReference>
<evidence type="ECO:0000259" key="6">
    <source>
        <dbReference type="Pfam" id="PF00291"/>
    </source>
</evidence>
<keyword evidence="3" id="KW-0456">Lyase</keyword>
<dbReference type="GO" id="GO:0006565">
    <property type="term" value="P:L-serine catabolic process"/>
    <property type="evidence" value="ECO:0007669"/>
    <property type="project" value="TreeGrafter"/>
</dbReference>
<organism evidence="7 8">
    <name type="scientific">Pleuronectes platessa</name>
    <name type="common">European plaice</name>
    <dbReference type="NCBI Taxonomy" id="8262"/>
    <lineage>
        <taxon>Eukaryota</taxon>
        <taxon>Metazoa</taxon>
        <taxon>Chordata</taxon>
        <taxon>Craniata</taxon>
        <taxon>Vertebrata</taxon>
        <taxon>Euteleostomi</taxon>
        <taxon>Actinopterygii</taxon>
        <taxon>Neopterygii</taxon>
        <taxon>Teleostei</taxon>
        <taxon>Neoteleostei</taxon>
        <taxon>Acanthomorphata</taxon>
        <taxon>Carangaria</taxon>
        <taxon>Pleuronectiformes</taxon>
        <taxon>Pleuronectoidei</taxon>
        <taxon>Pleuronectidae</taxon>
        <taxon>Pleuronectes</taxon>
    </lineage>
</organism>
<gene>
    <name evidence="7" type="ORF">PLEPLA_LOCUS28118</name>
</gene>